<dbReference type="EMBL" id="JAAGVY010000007">
    <property type="protein sequence ID" value="NEN22945.1"/>
    <property type="molecule type" value="Genomic_DNA"/>
</dbReference>
<evidence type="ECO:0000256" key="1">
    <source>
        <dbReference type="SAM" id="SignalP"/>
    </source>
</evidence>
<organism evidence="3 4">
    <name type="scientific">Cryomorpha ignava</name>
    <dbReference type="NCBI Taxonomy" id="101383"/>
    <lineage>
        <taxon>Bacteria</taxon>
        <taxon>Pseudomonadati</taxon>
        <taxon>Bacteroidota</taxon>
        <taxon>Flavobacteriia</taxon>
        <taxon>Flavobacteriales</taxon>
        <taxon>Cryomorphaceae</taxon>
        <taxon>Cryomorpha</taxon>
    </lineage>
</organism>
<reference evidence="3 4" key="1">
    <citation type="submission" date="2020-02" db="EMBL/GenBank/DDBJ databases">
        <title>Out from the shadows clarifying the taxonomy of the family Cryomorphaceae and related taxa by utilizing the GTDB taxonomic framework.</title>
        <authorList>
            <person name="Bowman J.P."/>
        </authorList>
    </citation>
    <scope>NUCLEOTIDE SEQUENCE [LARGE SCALE GENOMIC DNA]</scope>
    <source>
        <strain evidence="3 4">QSSC 1-22</strain>
    </source>
</reference>
<proteinExistence type="predicted"/>
<dbReference type="GO" id="GO:0006508">
    <property type="term" value="P:proteolysis"/>
    <property type="evidence" value="ECO:0007669"/>
    <property type="project" value="InterPro"/>
</dbReference>
<dbReference type="AlphaFoldDB" id="A0A7K3WQA8"/>
<keyword evidence="4" id="KW-1185">Reference proteome</keyword>
<name>A0A7K3WQA8_9FLAO</name>
<accession>A0A7K3WQA8</accession>
<comment type="caution">
    <text evidence="3">The sequence shown here is derived from an EMBL/GenBank/DDBJ whole genome shotgun (WGS) entry which is preliminary data.</text>
</comment>
<dbReference type="Pfam" id="PF00246">
    <property type="entry name" value="Peptidase_M14"/>
    <property type="match status" value="1"/>
</dbReference>
<dbReference type="Gene3D" id="3.40.630.10">
    <property type="entry name" value="Zn peptidases"/>
    <property type="match status" value="1"/>
</dbReference>
<feature type="signal peptide" evidence="1">
    <location>
        <begin position="1"/>
        <end position="19"/>
    </location>
</feature>
<evidence type="ECO:0000259" key="2">
    <source>
        <dbReference type="Pfam" id="PF00246"/>
    </source>
</evidence>
<evidence type="ECO:0000313" key="3">
    <source>
        <dbReference type="EMBL" id="NEN22945.1"/>
    </source>
</evidence>
<feature type="domain" description="Peptidase M14" evidence="2">
    <location>
        <begin position="34"/>
        <end position="162"/>
    </location>
</feature>
<gene>
    <name evidence="3" type="ORF">G3O08_05460</name>
</gene>
<dbReference type="GO" id="GO:0004181">
    <property type="term" value="F:metallocarboxypeptidase activity"/>
    <property type="evidence" value="ECO:0007669"/>
    <property type="project" value="InterPro"/>
</dbReference>
<dbReference type="Proteomes" id="UP000486602">
    <property type="component" value="Unassembled WGS sequence"/>
</dbReference>
<dbReference type="GO" id="GO:0008270">
    <property type="term" value="F:zinc ion binding"/>
    <property type="evidence" value="ECO:0007669"/>
    <property type="project" value="InterPro"/>
</dbReference>
<keyword evidence="1" id="KW-0732">Signal</keyword>
<sequence>MRTYLSFFILCLISLYASGQSNTTPEYKEVITAYQELAAAYPKVCKLLTGGATDSGKPLHLFVIDPTGYFKPTEKDKRNMPVCLIMNGIHPGEPCGINASIAFAREKVANPDKNVVYCIIPVYNIGGALNRNSHSRANQNGPESYGFRGNAKNLDLNRDFIKCDSKNALSFTALFQEWRPEVFIDTHTSNGADYQPNITLISSFPEKLIPMQAKFLEMEFEPFLYNNMKEKGDEMIPYVNVFGKSPDGGIEAFTDLPRYSMGYTSLFNTISFTTEAHMLKPFDQRVASTLNFLNAMSTFLVSRGDILVEMKKVADARTAEMKSFKYNWKLTSSSDSIEFPGFKADSVLSEVTGLYQLVYLRDEPYRKNIPYYHTHEGQDVAKLPESFLIPQAYDDVITRLKMNQIKVDKLKQDTLIEVTSTYIDSFKTVDYPYEGHCLHYNTSVIKRKQKVQFYAGDYFIKTKGQESRRYLAQVLTPEAEDSFFNWGFFDSSLGQKEYFSSYVYDETARMILERNPSLRRAFEAKRQADFDFSQNARAQLEYIYVNSENYEITHKRLPVFEVGE</sequence>
<evidence type="ECO:0000313" key="4">
    <source>
        <dbReference type="Proteomes" id="UP000486602"/>
    </source>
</evidence>
<dbReference type="SUPFAM" id="SSF53187">
    <property type="entry name" value="Zn-dependent exopeptidases"/>
    <property type="match status" value="1"/>
</dbReference>
<feature type="chain" id="PRO_5029881487" evidence="1">
    <location>
        <begin position="20"/>
        <end position="564"/>
    </location>
</feature>
<protein>
    <submittedName>
        <fullName evidence="3">M14 family metallopeptidase</fullName>
    </submittedName>
</protein>
<dbReference type="InterPro" id="IPR000834">
    <property type="entry name" value="Peptidase_M14"/>
</dbReference>
<dbReference type="RefSeq" id="WP_163283684.1">
    <property type="nucleotide sequence ID" value="NZ_JAAGVY010000007.1"/>
</dbReference>